<organism evidence="2 3">
    <name type="scientific">Prorocentrum cordatum</name>
    <dbReference type="NCBI Taxonomy" id="2364126"/>
    <lineage>
        <taxon>Eukaryota</taxon>
        <taxon>Sar</taxon>
        <taxon>Alveolata</taxon>
        <taxon>Dinophyceae</taxon>
        <taxon>Prorocentrales</taxon>
        <taxon>Prorocentraceae</taxon>
        <taxon>Prorocentrum</taxon>
    </lineage>
</organism>
<keyword evidence="3" id="KW-1185">Reference proteome</keyword>
<accession>A0ABN9UAS2</accession>
<comment type="caution">
    <text evidence="2">The sequence shown here is derived from an EMBL/GenBank/DDBJ whole genome shotgun (WGS) entry which is preliminary data.</text>
</comment>
<evidence type="ECO:0000313" key="3">
    <source>
        <dbReference type="Proteomes" id="UP001189429"/>
    </source>
</evidence>
<gene>
    <name evidence="2" type="ORF">PCOR1329_LOCUS46833</name>
</gene>
<evidence type="ECO:0008006" key="4">
    <source>
        <dbReference type="Google" id="ProtNLM"/>
    </source>
</evidence>
<dbReference type="EMBL" id="CAUYUJ010015635">
    <property type="protein sequence ID" value="CAK0856439.1"/>
    <property type="molecule type" value="Genomic_DNA"/>
</dbReference>
<feature type="region of interest" description="Disordered" evidence="1">
    <location>
        <begin position="28"/>
        <end position="53"/>
    </location>
</feature>
<sequence length="116" mass="11808">MLSAPLRPRLAGDVSVFSRHGLETGSGWGMAWPPNTDCPGSADGTRPLVAPPSDVERGGAWLASSLRSGSPLSSPVTVGRGRLHGAAAAWQAAASAADCTSFSSPVGLRHMPIDFG</sequence>
<reference evidence="2" key="1">
    <citation type="submission" date="2023-10" db="EMBL/GenBank/DDBJ databases">
        <authorList>
            <person name="Chen Y."/>
            <person name="Shah S."/>
            <person name="Dougan E. K."/>
            <person name="Thang M."/>
            <person name="Chan C."/>
        </authorList>
    </citation>
    <scope>NUCLEOTIDE SEQUENCE [LARGE SCALE GENOMIC DNA]</scope>
</reference>
<evidence type="ECO:0000313" key="2">
    <source>
        <dbReference type="EMBL" id="CAK0856439.1"/>
    </source>
</evidence>
<protein>
    <recommendedName>
        <fullName evidence="4">Phospholipase B-like</fullName>
    </recommendedName>
</protein>
<proteinExistence type="predicted"/>
<evidence type="ECO:0000256" key="1">
    <source>
        <dbReference type="SAM" id="MobiDB-lite"/>
    </source>
</evidence>
<name>A0ABN9UAS2_9DINO</name>
<dbReference type="Proteomes" id="UP001189429">
    <property type="component" value="Unassembled WGS sequence"/>
</dbReference>